<feature type="region of interest" description="Disordered" evidence="7">
    <location>
        <begin position="629"/>
        <end position="653"/>
    </location>
</feature>
<comment type="caution">
    <text evidence="9">The sequence shown here is derived from an EMBL/GenBank/DDBJ whole genome shotgun (WGS) entry which is preliminary data.</text>
</comment>
<name>A0A286UU92_9AGAM</name>
<feature type="region of interest" description="Disordered" evidence="7">
    <location>
        <begin position="336"/>
        <end position="379"/>
    </location>
</feature>
<dbReference type="InterPro" id="IPR006565">
    <property type="entry name" value="BTP"/>
</dbReference>
<proteinExistence type="predicted"/>
<protein>
    <submittedName>
        <fullName evidence="9">Saga complex</fullName>
    </submittedName>
</protein>
<keyword evidence="10" id="KW-1185">Reference proteome</keyword>
<evidence type="ECO:0000313" key="10">
    <source>
        <dbReference type="Proteomes" id="UP000217199"/>
    </source>
</evidence>
<dbReference type="Proteomes" id="UP000217199">
    <property type="component" value="Unassembled WGS sequence"/>
</dbReference>
<dbReference type="InterPro" id="IPR018359">
    <property type="entry name" value="Bromodomain_CS"/>
</dbReference>
<sequence>MNNLLQSLSSQRLRVHVSDSELKRLLGAVKEGRGHDNKLADPFYDSLEGVLNDLKTVTIDNHDAEAFLKPVSKQDYPDYHEIITQPMDFSTMLRKIKQKQYRSKEEFELDLELIWENCFTYNTGENHPLRLCAKRLQQKAQKLLKNVTDKRERLEPPVPSDVRPNGVLVNGAGHSRKLSTTPIPKTVIVTRRPTTAPATPSTLPLSPAQKQELTFADSPAFVRTPAGMATFHELDQALAENEAGPSRLPITDKLRAIISSDDSTGEMYGMEFANGDVGNKRKLLVNGDTRPRKRMRTSSKSRSRSLTPDTDPFELWWEACTSSTLMSNALPSLTHSASLEPSTSPKSELKADHSASNRVRKRKKKRPPEPQDSPPTTLLGYINSNIRTLRRVRLTHEKFIALNLSTDESMATGGGPNPSLENIPDIKPINEKELDEGVVVDDRPWKPRASGIELGERNADACLRWMSTKVLEHAGFDSTSKASLDVFAGVASEYLLNVGRTLRYLCDKYSRQMSAEEIILHTLFESGITHVRDLERYITDDVIRYGNRLNELEKKLVNAYNEVASDAVLEEEDAFFNEDEEEEGELLMGNFADAFGIDFLGLKELGITEELGLQSLSIPRKLLRGKYRQRNAQKGTKPSEPPPPYPPPPPFIQLESSRVESQIGLLKPFYMSRFNSYVSRSSPSQPPPFIPPPPRPLSPTTALQLELEGSLGTGLGDGTINPSIPTTLAQQQPSMRNPDASLVILPDDTPPVARTKSGPLGQILRPSASSGKKKSKPKDPSTLPSVGLSGSMGSEPTVNGVNGATVGTPVPEEVGTMNGIDVKKNNIASPKKKSGSSNGPDPLIPMPPVMPIMPVA</sequence>
<feature type="region of interest" description="Disordered" evidence="7">
    <location>
        <begin position="150"/>
        <end position="180"/>
    </location>
</feature>
<feature type="region of interest" description="Disordered" evidence="7">
    <location>
        <begin position="281"/>
        <end position="308"/>
    </location>
</feature>
<evidence type="ECO:0000256" key="7">
    <source>
        <dbReference type="SAM" id="MobiDB-lite"/>
    </source>
</evidence>
<dbReference type="AlphaFoldDB" id="A0A286UU92"/>
<dbReference type="PROSITE" id="PS00633">
    <property type="entry name" value="BROMODOMAIN_1"/>
    <property type="match status" value="1"/>
</dbReference>
<dbReference type="SMART" id="SM00576">
    <property type="entry name" value="BTP"/>
    <property type="match status" value="1"/>
</dbReference>
<evidence type="ECO:0000256" key="3">
    <source>
        <dbReference type="ARBA" id="ARBA00023117"/>
    </source>
</evidence>
<feature type="compositionally biased region" description="Basic residues" evidence="7">
    <location>
        <begin position="291"/>
        <end position="303"/>
    </location>
</feature>
<dbReference type="Pfam" id="PF07524">
    <property type="entry name" value="Bromo_TP"/>
    <property type="match status" value="1"/>
</dbReference>
<dbReference type="Gene3D" id="1.20.920.10">
    <property type="entry name" value="Bromodomain-like"/>
    <property type="match status" value="1"/>
</dbReference>
<dbReference type="GO" id="GO:0005634">
    <property type="term" value="C:nucleus"/>
    <property type="evidence" value="ECO:0007669"/>
    <property type="project" value="UniProtKB-SubCell"/>
</dbReference>
<comment type="subcellular location">
    <subcellularLocation>
        <location evidence="1">Nucleus</location>
    </subcellularLocation>
</comment>
<dbReference type="EMBL" id="NBII01000001">
    <property type="protein sequence ID" value="PAV23151.1"/>
    <property type="molecule type" value="Genomic_DNA"/>
</dbReference>
<evidence type="ECO:0000256" key="2">
    <source>
        <dbReference type="ARBA" id="ARBA00023015"/>
    </source>
</evidence>
<dbReference type="Pfam" id="PF00439">
    <property type="entry name" value="Bromodomain"/>
    <property type="match status" value="1"/>
</dbReference>
<feature type="compositionally biased region" description="Polar residues" evidence="7">
    <location>
        <begin position="720"/>
        <end position="735"/>
    </location>
</feature>
<evidence type="ECO:0000256" key="1">
    <source>
        <dbReference type="ARBA" id="ARBA00004123"/>
    </source>
</evidence>
<dbReference type="STRING" id="2282107.A0A286UU92"/>
<dbReference type="SMART" id="SM00297">
    <property type="entry name" value="BROMO"/>
    <property type="match status" value="1"/>
</dbReference>
<dbReference type="SUPFAM" id="SSF47370">
    <property type="entry name" value="Bromodomain"/>
    <property type="match status" value="1"/>
</dbReference>
<keyword evidence="3 6" id="KW-0103">Bromodomain</keyword>
<dbReference type="InterPro" id="IPR036427">
    <property type="entry name" value="Bromodomain-like_sf"/>
</dbReference>
<dbReference type="InterPro" id="IPR009072">
    <property type="entry name" value="Histone-fold"/>
</dbReference>
<dbReference type="PANTHER" id="PTHR47343:SF1">
    <property type="entry name" value="TRANSCRIPTIONAL ACTIVATOR SPT7"/>
    <property type="match status" value="1"/>
</dbReference>
<evidence type="ECO:0000256" key="5">
    <source>
        <dbReference type="ARBA" id="ARBA00023242"/>
    </source>
</evidence>
<dbReference type="GO" id="GO:0046695">
    <property type="term" value="C:SLIK (SAGA-like) complex"/>
    <property type="evidence" value="ECO:0007669"/>
    <property type="project" value="InterPro"/>
</dbReference>
<feature type="compositionally biased region" description="Polar residues" evidence="7">
    <location>
        <begin position="791"/>
        <end position="802"/>
    </location>
</feature>
<gene>
    <name evidence="9" type="ORF">PNOK_0021900</name>
</gene>
<feature type="compositionally biased region" description="Polar residues" evidence="7">
    <location>
        <begin position="336"/>
        <end position="346"/>
    </location>
</feature>
<feature type="compositionally biased region" description="Pro residues" evidence="7">
    <location>
        <begin position="639"/>
        <end position="651"/>
    </location>
</feature>
<dbReference type="GO" id="GO:0046982">
    <property type="term" value="F:protein heterodimerization activity"/>
    <property type="evidence" value="ECO:0007669"/>
    <property type="project" value="InterPro"/>
</dbReference>
<evidence type="ECO:0000313" key="9">
    <source>
        <dbReference type="EMBL" id="PAV23151.1"/>
    </source>
</evidence>
<dbReference type="PANTHER" id="PTHR47343">
    <property type="entry name" value="TRANSCRIPTIONAL ACTIVATOR SPT7"/>
    <property type="match status" value="1"/>
</dbReference>
<keyword evidence="4" id="KW-0804">Transcription</keyword>
<dbReference type="GO" id="GO:0006325">
    <property type="term" value="P:chromatin organization"/>
    <property type="evidence" value="ECO:0007669"/>
    <property type="project" value="UniProtKB-ARBA"/>
</dbReference>
<dbReference type="FunCoup" id="A0A286UU92">
    <property type="interactions" value="18"/>
</dbReference>
<evidence type="ECO:0000256" key="6">
    <source>
        <dbReference type="PROSITE-ProRule" id="PRU00035"/>
    </source>
</evidence>
<dbReference type="GO" id="GO:0000124">
    <property type="term" value="C:SAGA complex"/>
    <property type="evidence" value="ECO:0007669"/>
    <property type="project" value="InterPro"/>
</dbReference>
<feature type="compositionally biased region" description="Pro residues" evidence="7">
    <location>
        <begin position="684"/>
        <end position="697"/>
    </location>
</feature>
<accession>A0A286UU92</accession>
<dbReference type="PROSITE" id="PS50014">
    <property type="entry name" value="BROMODOMAIN_2"/>
    <property type="match status" value="1"/>
</dbReference>
<keyword evidence="2" id="KW-0805">Transcription regulation</keyword>
<dbReference type="InterPro" id="IPR001487">
    <property type="entry name" value="Bromodomain"/>
</dbReference>
<dbReference type="PRINTS" id="PR00503">
    <property type="entry name" value="BROMODOMAIN"/>
</dbReference>
<dbReference type="InParanoid" id="A0A286UU92"/>
<organism evidence="9 10">
    <name type="scientific">Pyrrhoderma noxium</name>
    <dbReference type="NCBI Taxonomy" id="2282107"/>
    <lineage>
        <taxon>Eukaryota</taxon>
        <taxon>Fungi</taxon>
        <taxon>Dikarya</taxon>
        <taxon>Basidiomycota</taxon>
        <taxon>Agaricomycotina</taxon>
        <taxon>Agaricomycetes</taxon>
        <taxon>Hymenochaetales</taxon>
        <taxon>Hymenochaetaceae</taxon>
        <taxon>Pyrrhoderma</taxon>
    </lineage>
</organism>
<dbReference type="GO" id="GO:0006357">
    <property type="term" value="P:regulation of transcription by RNA polymerase II"/>
    <property type="evidence" value="ECO:0007669"/>
    <property type="project" value="TreeGrafter"/>
</dbReference>
<dbReference type="CDD" id="cd22927">
    <property type="entry name" value="HFD_SPT7"/>
    <property type="match status" value="1"/>
</dbReference>
<feature type="region of interest" description="Disordered" evidence="7">
    <location>
        <begin position="678"/>
        <end position="856"/>
    </location>
</feature>
<dbReference type="GO" id="GO:0005198">
    <property type="term" value="F:structural molecule activity"/>
    <property type="evidence" value="ECO:0007669"/>
    <property type="project" value="TreeGrafter"/>
</dbReference>
<feature type="domain" description="Bromo" evidence="8">
    <location>
        <begin position="59"/>
        <end position="129"/>
    </location>
</feature>
<dbReference type="InterPro" id="IPR037782">
    <property type="entry name" value="Spt7"/>
</dbReference>
<dbReference type="Gene3D" id="1.10.20.10">
    <property type="entry name" value="Histone, subunit A"/>
    <property type="match status" value="1"/>
</dbReference>
<evidence type="ECO:0000259" key="8">
    <source>
        <dbReference type="PROSITE" id="PS50014"/>
    </source>
</evidence>
<evidence type="ECO:0000256" key="4">
    <source>
        <dbReference type="ARBA" id="ARBA00023163"/>
    </source>
</evidence>
<reference evidence="9 10" key="1">
    <citation type="journal article" date="2017" name="Mol. Ecol.">
        <title>Comparative and population genomic landscape of Phellinus noxius: A hypervariable fungus causing root rot in trees.</title>
        <authorList>
            <person name="Chung C.L."/>
            <person name="Lee T.J."/>
            <person name="Akiba M."/>
            <person name="Lee H.H."/>
            <person name="Kuo T.H."/>
            <person name="Liu D."/>
            <person name="Ke H.M."/>
            <person name="Yokoi T."/>
            <person name="Roa M.B."/>
            <person name="Lu M.J."/>
            <person name="Chang Y.Y."/>
            <person name="Ann P.J."/>
            <person name="Tsai J.N."/>
            <person name="Chen C.Y."/>
            <person name="Tzean S.S."/>
            <person name="Ota Y."/>
            <person name="Hattori T."/>
            <person name="Sahashi N."/>
            <person name="Liou R.F."/>
            <person name="Kikuchi T."/>
            <person name="Tsai I.J."/>
        </authorList>
    </citation>
    <scope>NUCLEOTIDE SEQUENCE [LARGE SCALE GENOMIC DNA]</scope>
    <source>
        <strain evidence="9 10">FFPRI411160</strain>
    </source>
</reference>
<dbReference type="OrthoDB" id="21449at2759"/>
<feature type="compositionally biased region" description="Pro residues" evidence="7">
    <location>
        <begin position="842"/>
        <end position="856"/>
    </location>
</feature>
<keyword evidence="5" id="KW-0539">Nucleus</keyword>